<dbReference type="OrthoDB" id="197400at2759"/>
<evidence type="ECO:0000256" key="1">
    <source>
        <dbReference type="ARBA" id="ARBA00004123"/>
    </source>
</evidence>
<dbReference type="InterPro" id="IPR040424">
    <property type="entry name" value="Smn1"/>
</dbReference>
<comment type="similarity">
    <text evidence="2">Belongs to the SMN family.</text>
</comment>
<evidence type="ECO:0008006" key="9">
    <source>
        <dbReference type="Google" id="ProtNLM"/>
    </source>
</evidence>
<dbReference type="GO" id="GO:0005634">
    <property type="term" value="C:nucleus"/>
    <property type="evidence" value="ECO:0007669"/>
    <property type="project" value="UniProtKB-SubCell"/>
</dbReference>
<evidence type="ECO:0000313" key="7">
    <source>
        <dbReference type="EMBL" id="KAG4414881.1"/>
    </source>
</evidence>
<evidence type="ECO:0000256" key="3">
    <source>
        <dbReference type="ARBA" id="ARBA00022664"/>
    </source>
</evidence>
<dbReference type="PANTHER" id="PTHR39267">
    <property type="entry name" value="SURVIVAL MOTOR NEURON-LIKE PROTEIN 1"/>
    <property type="match status" value="1"/>
</dbReference>
<evidence type="ECO:0000313" key="8">
    <source>
        <dbReference type="Proteomes" id="UP000664132"/>
    </source>
</evidence>
<sequence length="156" mass="17625">MAFNGDVSHSQIWDDSSLVDSWNEALDEYKKYHSIKARGENVEQVLKEAGSPSQQVSVQQMGEDLHYEEGVDSHAKKEASEKTADLDITSHQEHVPVVEQREHSNRSPALPQHLIGQVHDEDLKNLLMSWYYAGYYTGLHEGKQTAKGDKLAKHEA</sequence>
<name>A0A8H7W219_9HELO</name>
<dbReference type="CDD" id="cd22852">
    <property type="entry name" value="SMN_C"/>
    <property type="match status" value="1"/>
</dbReference>
<evidence type="ECO:0000256" key="5">
    <source>
        <dbReference type="ARBA" id="ARBA00023242"/>
    </source>
</evidence>
<proteinExistence type="inferred from homology"/>
<keyword evidence="3" id="KW-0507">mRNA processing</keyword>
<evidence type="ECO:0000256" key="6">
    <source>
        <dbReference type="SAM" id="MobiDB-lite"/>
    </source>
</evidence>
<organism evidence="7 8">
    <name type="scientific">Cadophora malorum</name>
    <dbReference type="NCBI Taxonomy" id="108018"/>
    <lineage>
        <taxon>Eukaryota</taxon>
        <taxon>Fungi</taxon>
        <taxon>Dikarya</taxon>
        <taxon>Ascomycota</taxon>
        <taxon>Pezizomycotina</taxon>
        <taxon>Leotiomycetes</taxon>
        <taxon>Helotiales</taxon>
        <taxon>Ploettnerulaceae</taxon>
        <taxon>Cadophora</taxon>
    </lineage>
</organism>
<gene>
    <name evidence="7" type="ORF">IFR04_011957</name>
</gene>
<comment type="caution">
    <text evidence="7">The sequence shown here is derived from an EMBL/GenBank/DDBJ whole genome shotgun (WGS) entry which is preliminary data.</text>
</comment>
<dbReference type="GO" id="GO:0008380">
    <property type="term" value="P:RNA splicing"/>
    <property type="evidence" value="ECO:0007669"/>
    <property type="project" value="UniProtKB-KW"/>
</dbReference>
<dbReference type="GO" id="GO:0006397">
    <property type="term" value="P:mRNA processing"/>
    <property type="evidence" value="ECO:0007669"/>
    <property type="project" value="UniProtKB-KW"/>
</dbReference>
<keyword evidence="5" id="KW-0539">Nucleus</keyword>
<comment type="subcellular location">
    <subcellularLocation>
        <location evidence="1">Nucleus</location>
    </subcellularLocation>
</comment>
<keyword evidence="4" id="KW-0508">mRNA splicing</keyword>
<keyword evidence="8" id="KW-1185">Reference proteome</keyword>
<evidence type="ECO:0000256" key="2">
    <source>
        <dbReference type="ARBA" id="ARBA00005371"/>
    </source>
</evidence>
<dbReference type="InterPro" id="IPR047313">
    <property type="entry name" value="SMN_C"/>
</dbReference>
<accession>A0A8H7W219</accession>
<feature type="region of interest" description="Disordered" evidence="6">
    <location>
        <begin position="68"/>
        <end position="89"/>
    </location>
</feature>
<dbReference type="CDD" id="cd22851">
    <property type="entry name" value="SMN_N"/>
    <property type="match status" value="1"/>
</dbReference>
<dbReference type="AlphaFoldDB" id="A0A8H7W219"/>
<dbReference type="EMBL" id="JAFJYH010000244">
    <property type="protein sequence ID" value="KAG4414881.1"/>
    <property type="molecule type" value="Genomic_DNA"/>
</dbReference>
<dbReference type="PANTHER" id="PTHR39267:SF1">
    <property type="entry name" value="SURVIVAL MOTOR NEURON PROTEIN"/>
    <property type="match status" value="1"/>
</dbReference>
<dbReference type="Proteomes" id="UP000664132">
    <property type="component" value="Unassembled WGS sequence"/>
</dbReference>
<protein>
    <recommendedName>
        <fullName evidence="9">Survival motor neuron Tudor domain-containing protein</fullName>
    </recommendedName>
</protein>
<evidence type="ECO:0000256" key="4">
    <source>
        <dbReference type="ARBA" id="ARBA00023187"/>
    </source>
</evidence>
<reference evidence="7" key="1">
    <citation type="submission" date="2021-02" db="EMBL/GenBank/DDBJ databases">
        <title>Genome sequence Cadophora malorum strain M34.</title>
        <authorList>
            <person name="Stefanovic E."/>
            <person name="Vu D."/>
            <person name="Scully C."/>
            <person name="Dijksterhuis J."/>
            <person name="Roader J."/>
            <person name="Houbraken J."/>
        </authorList>
    </citation>
    <scope>NUCLEOTIDE SEQUENCE</scope>
    <source>
        <strain evidence="7">M34</strain>
    </source>
</reference>